<keyword evidence="3" id="KW-1185">Reference proteome</keyword>
<dbReference type="AlphaFoldDB" id="A0A5S3N6Y7"/>
<sequence length="232" mass="27321">MGKIKNPLSKKVLSSNWLITLTSTMLGVLLGLYLNSYYENKKLIEAKEKALEQVLKEVSENEEILTSYNSALKSKFDPLMYLFSKLNEDGEILVHKDSIKIFKESSKNIISIENIQEKSANFYQINGTFDFHLDSPLLFKGLSNVTWQSYKQTNYLSITNFRCLIDFEGLYELQEEVNKLNYNWRETFVNENFFENIVFRNKLAKQMRNLIIKQNLLLDLYKYRENVLKNCD</sequence>
<dbReference type="EMBL" id="VANR01000008">
    <property type="protein sequence ID" value="TMM28626.1"/>
    <property type="molecule type" value="Genomic_DNA"/>
</dbReference>
<organism evidence="2 3">
    <name type="scientific">Polaribacter aestuariivivens</name>
    <dbReference type="NCBI Taxonomy" id="2304626"/>
    <lineage>
        <taxon>Bacteria</taxon>
        <taxon>Pseudomonadati</taxon>
        <taxon>Bacteroidota</taxon>
        <taxon>Flavobacteriia</taxon>
        <taxon>Flavobacteriales</taxon>
        <taxon>Flavobacteriaceae</taxon>
    </lineage>
</organism>
<evidence type="ECO:0000256" key="1">
    <source>
        <dbReference type="SAM" id="Phobius"/>
    </source>
</evidence>
<dbReference type="Proteomes" id="UP000307140">
    <property type="component" value="Unassembled WGS sequence"/>
</dbReference>
<proteinExistence type="predicted"/>
<gene>
    <name evidence="2" type="ORF">FDT66_13560</name>
</gene>
<protein>
    <submittedName>
        <fullName evidence="2">Uncharacterized protein</fullName>
    </submittedName>
</protein>
<evidence type="ECO:0000313" key="3">
    <source>
        <dbReference type="Proteomes" id="UP000307140"/>
    </source>
</evidence>
<feature type="transmembrane region" description="Helical" evidence="1">
    <location>
        <begin position="12"/>
        <end position="34"/>
    </location>
</feature>
<evidence type="ECO:0000313" key="2">
    <source>
        <dbReference type="EMBL" id="TMM28626.1"/>
    </source>
</evidence>
<dbReference type="OrthoDB" id="1432120at2"/>
<dbReference type="RefSeq" id="WP_138537455.1">
    <property type="nucleotide sequence ID" value="NZ_VANR01000008.1"/>
</dbReference>
<keyword evidence="1" id="KW-0812">Transmembrane</keyword>
<accession>A0A5S3N6Y7</accession>
<keyword evidence="1" id="KW-1133">Transmembrane helix</keyword>
<comment type="caution">
    <text evidence="2">The sequence shown here is derived from an EMBL/GenBank/DDBJ whole genome shotgun (WGS) entry which is preliminary data.</text>
</comment>
<name>A0A5S3N6Y7_9FLAO</name>
<reference evidence="2 3" key="1">
    <citation type="submission" date="2019-05" db="EMBL/GenBank/DDBJ databases">
        <title>Polaribacter aestuariivivens sp. nov., isolated from a tidal flat.</title>
        <authorList>
            <person name="Yoon J.-H."/>
        </authorList>
    </citation>
    <scope>NUCLEOTIDE SEQUENCE [LARGE SCALE GENOMIC DNA]</scope>
    <source>
        <strain evidence="2 3">DBTF-3</strain>
    </source>
</reference>
<keyword evidence="1" id="KW-0472">Membrane</keyword>